<comment type="subcellular location">
    <subcellularLocation>
        <location evidence="1">Cell membrane</location>
        <topology evidence="1">Multi-pass membrane protein</topology>
    </subcellularLocation>
</comment>
<feature type="transmembrane region" description="Helical" evidence="6">
    <location>
        <begin position="87"/>
        <end position="109"/>
    </location>
</feature>
<dbReference type="Proteomes" id="UP000184436">
    <property type="component" value="Unassembled WGS sequence"/>
</dbReference>
<feature type="transmembrane region" description="Helical" evidence="6">
    <location>
        <begin position="363"/>
        <end position="381"/>
    </location>
</feature>
<feature type="transmembrane region" description="Helical" evidence="6">
    <location>
        <begin position="387"/>
        <end position="407"/>
    </location>
</feature>
<feature type="transmembrane region" description="Helical" evidence="6">
    <location>
        <begin position="331"/>
        <end position="351"/>
    </location>
</feature>
<accession>A0A1M5B8P1</accession>
<dbReference type="RefSeq" id="WP_025075280.1">
    <property type="nucleotide sequence ID" value="NZ_FQVD01000018.1"/>
</dbReference>
<name>A0A1M5B8P1_9BACE</name>
<evidence type="ECO:0000256" key="2">
    <source>
        <dbReference type="ARBA" id="ARBA00022475"/>
    </source>
</evidence>
<evidence type="ECO:0000313" key="8">
    <source>
        <dbReference type="Proteomes" id="UP000184436"/>
    </source>
</evidence>
<evidence type="ECO:0000256" key="1">
    <source>
        <dbReference type="ARBA" id="ARBA00004651"/>
    </source>
</evidence>
<proteinExistence type="predicted"/>
<protein>
    <submittedName>
        <fullName evidence="7">Membrane protein involved in the export of O-antigen and teichoic acid</fullName>
    </submittedName>
</protein>
<dbReference type="AlphaFoldDB" id="A0A1M5B8P1"/>
<dbReference type="InterPro" id="IPR050833">
    <property type="entry name" value="Poly_Biosynth_Transport"/>
</dbReference>
<sequence length="423" mass="48536">MIFKRFLNNKLLLKGSLFSLFSFFNQGVSFLLLIILANYIAPQEYGTLSLFNTIITFLGFVISLSTHGYVSVSFFKKNIVEFKQDFSIIFLISFIVASILAIVLFIGNTTLVDVIQLPMEFLWFALAIALMGCCFQIALDYYRIREKIISYGVLSCGFAIINFTLSLLLVVAFHHGWMGRVYAQFTCAALYGIIAIFIFNRFKLFFFKGITWSKAKPILMWGIPLIPHLATSWIKQGGDRYIINHYYSLEEVGIFSFALNLSNIIDMIGSAFNSTNSVSIYKTLSSNINGKWNQLKRQTKSIFIIYTIGAISVVGGCSLFVPILLPKYASALPYFYLLAISGYFQCIYFLYTNYLFYYDKTKELMSITFCCSLLHLALSMVFTQYSLYYTCLLYIFLKLLMVVLVVYRSNLVLNKYVKYHDEL</sequence>
<keyword evidence="5 6" id="KW-0472">Membrane</keyword>
<feature type="transmembrane region" description="Helical" evidence="6">
    <location>
        <begin position="151"/>
        <end position="175"/>
    </location>
</feature>
<gene>
    <name evidence="7" type="ORF">SAMN05444349_11811</name>
</gene>
<dbReference type="EMBL" id="FQVD01000018">
    <property type="protein sequence ID" value="SHF38921.1"/>
    <property type="molecule type" value="Genomic_DNA"/>
</dbReference>
<keyword evidence="4 6" id="KW-1133">Transmembrane helix</keyword>
<reference evidence="7 8" key="1">
    <citation type="submission" date="2016-11" db="EMBL/GenBank/DDBJ databases">
        <authorList>
            <person name="Jaros S."/>
            <person name="Januszkiewicz K."/>
            <person name="Wedrychowicz H."/>
        </authorList>
    </citation>
    <scope>NUCLEOTIDE SEQUENCE [LARGE SCALE GENOMIC DNA]</scope>
    <source>
        <strain evidence="7 8">DSM 26883</strain>
    </source>
</reference>
<feature type="transmembrane region" description="Helical" evidence="6">
    <location>
        <begin position="53"/>
        <end position="75"/>
    </location>
</feature>
<keyword evidence="3 6" id="KW-0812">Transmembrane</keyword>
<dbReference type="STRING" id="871325.SAMN05444349_11811"/>
<feature type="transmembrane region" description="Helical" evidence="6">
    <location>
        <begin position="121"/>
        <end position="139"/>
    </location>
</feature>
<evidence type="ECO:0000256" key="5">
    <source>
        <dbReference type="ARBA" id="ARBA00023136"/>
    </source>
</evidence>
<dbReference type="PANTHER" id="PTHR30250:SF11">
    <property type="entry name" value="O-ANTIGEN TRANSPORTER-RELATED"/>
    <property type="match status" value="1"/>
</dbReference>
<keyword evidence="8" id="KW-1185">Reference proteome</keyword>
<feature type="transmembrane region" description="Helical" evidence="6">
    <location>
        <begin position="303"/>
        <end position="325"/>
    </location>
</feature>
<dbReference type="InterPro" id="IPR002797">
    <property type="entry name" value="Polysacc_synth"/>
</dbReference>
<dbReference type="GO" id="GO:0005886">
    <property type="term" value="C:plasma membrane"/>
    <property type="evidence" value="ECO:0007669"/>
    <property type="project" value="UniProtKB-SubCell"/>
</dbReference>
<dbReference type="OrthoDB" id="1495589at2"/>
<evidence type="ECO:0000256" key="3">
    <source>
        <dbReference type="ARBA" id="ARBA00022692"/>
    </source>
</evidence>
<dbReference type="PANTHER" id="PTHR30250">
    <property type="entry name" value="PST FAMILY PREDICTED COLANIC ACID TRANSPORTER"/>
    <property type="match status" value="1"/>
</dbReference>
<feature type="transmembrane region" description="Helical" evidence="6">
    <location>
        <begin position="181"/>
        <end position="199"/>
    </location>
</feature>
<evidence type="ECO:0000313" key="7">
    <source>
        <dbReference type="EMBL" id="SHF38921.1"/>
    </source>
</evidence>
<evidence type="ECO:0000256" key="6">
    <source>
        <dbReference type="SAM" id="Phobius"/>
    </source>
</evidence>
<keyword evidence="2" id="KW-1003">Cell membrane</keyword>
<feature type="transmembrane region" description="Helical" evidence="6">
    <location>
        <begin position="20"/>
        <end position="41"/>
    </location>
</feature>
<dbReference type="Pfam" id="PF01943">
    <property type="entry name" value="Polysacc_synt"/>
    <property type="match status" value="1"/>
</dbReference>
<evidence type="ECO:0000256" key="4">
    <source>
        <dbReference type="ARBA" id="ARBA00022989"/>
    </source>
</evidence>
<organism evidence="7 8">
    <name type="scientific">Bacteroides faecichinchillae</name>
    <dbReference type="NCBI Taxonomy" id="871325"/>
    <lineage>
        <taxon>Bacteria</taxon>
        <taxon>Pseudomonadati</taxon>
        <taxon>Bacteroidota</taxon>
        <taxon>Bacteroidia</taxon>
        <taxon>Bacteroidales</taxon>
        <taxon>Bacteroidaceae</taxon>
        <taxon>Bacteroides</taxon>
    </lineage>
</organism>